<name>A0A1Y1SD42_9GAMM</name>
<keyword evidence="4" id="KW-1185">Reference proteome</keyword>
<comment type="caution">
    <text evidence="3">The sequence shown here is derived from an EMBL/GenBank/DDBJ whole genome shotgun (WGS) entry which is preliminary data.</text>
</comment>
<dbReference type="SUPFAM" id="SSF56925">
    <property type="entry name" value="OMPA-like"/>
    <property type="match status" value="1"/>
</dbReference>
<proteinExistence type="predicted"/>
<evidence type="ECO:0000313" key="3">
    <source>
        <dbReference type="EMBL" id="ORE86841.1"/>
    </source>
</evidence>
<dbReference type="Pfam" id="PF13505">
    <property type="entry name" value="OMP_b-brl"/>
    <property type="match status" value="1"/>
</dbReference>
<keyword evidence="1" id="KW-0732">Signal</keyword>
<organism evidence="3 4">
    <name type="scientific">Oceanococcus atlanticus</name>
    <dbReference type="NCBI Taxonomy" id="1317117"/>
    <lineage>
        <taxon>Bacteria</taxon>
        <taxon>Pseudomonadati</taxon>
        <taxon>Pseudomonadota</taxon>
        <taxon>Gammaproteobacteria</taxon>
        <taxon>Chromatiales</taxon>
        <taxon>Oceanococcaceae</taxon>
        <taxon>Oceanococcus</taxon>
    </lineage>
</organism>
<sequence length="273" mass="28756">MRDTQIAAHLETQMNTGVAKIDYFVVWATVGLTLLMPGICYAEDGGGSKNSVPLELVSRFYMTAMGTGIQTDNARNLDETATGFSLGSGWQINEQFGVEGFLQLDQYSAEAGSNADDGKLESLGIRAVVYPNMGNLYGYLGLGYGEYESDGIDSVGHESVLWSLGAGYAAGPFSLGICDLFLRAEIGFRADMHSGRSETVAQTNSFNEATAQLGFIVPFGVAPEVEDAPDDADINVVPATSNPDLDGDGVENLMDACPGTPSGAEVDMLGCAV</sequence>
<feature type="domain" description="Outer membrane protein beta-barrel" evidence="2">
    <location>
        <begin position="58"/>
        <end position="215"/>
    </location>
</feature>
<accession>A0A1Y1SD42</accession>
<reference evidence="3 4" key="1">
    <citation type="submission" date="2013-04" db="EMBL/GenBank/DDBJ databases">
        <title>Oceanococcus atlanticus 22II-S10r2 Genome Sequencing.</title>
        <authorList>
            <person name="Lai Q."/>
            <person name="Li G."/>
            <person name="Shao Z."/>
        </authorList>
    </citation>
    <scope>NUCLEOTIDE SEQUENCE [LARGE SCALE GENOMIC DNA]</scope>
    <source>
        <strain evidence="3 4">22II-S10r2</strain>
    </source>
</reference>
<dbReference type="STRING" id="1317117.ATO7_07372"/>
<dbReference type="Gene3D" id="2.40.160.20">
    <property type="match status" value="1"/>
</dbReference>
<dbReference type="InterPro" id="IPR011250">
    <property type="entry name" value="OMP/PagP_B-barrel"/>
</dbReference>
<dbReference type="SUPFAM" id="SSF103647">
    <property type="entry name" value="TSP type-3 repeat"/>
    <property type="match status" value="1"/>
</dbReference>
<dbReference type="Proteomes" id="UP000192342">
    <property type="component" value="Unassembled WGS sequence"/>
</dbReference>
<protein>
    <submittedName>
        <fullName evidence="3">OmpA/MotB domain-containing protein</fullName>
    </submittedName>
</protein>
<gene>
    <name evidence="3" type="ORF">ATO7_07372</name>
</gene>
<dbReference type="AlphaFoldDB" id="A0A1Y1SD42"/>
<dbReference type="EMBL" id="AQQV01000002">
    <property type="protein sequence ID" value="ORE86841.1"/>
    <property type="molecule type" value="Genomic_DNA"/>
</dbReference>
<dbReference type="GO" id="GO:0005509">
    <property type="term" value="F:calcium ion binding"/>
    <property type="evidence" value="ECO:0007669"/>
    <property type="project" value="InterPro"/>
</dbReference>
<evidence type="ECO:0000256" key="1">
    <source>
        <dbReference type="ARBA" id="ARBA00022729"/>
    </source>
</evidence>
<dbReference type="InterPro" id="IPR027385">
    <property type="entry name" value="Beta-barrel_OMP"/>
</dbReference>
<evidence type="ECO:0000259" key="2">
    <source>
        <dbReference type="Pfam" id="PF13505"/>
    </source>
</evidence>
<dbReference type="InterPro" id="IPR028974">
    <property type="entry name" value="TSP_type-3_rpt"/>
</dbReference>
<evidence type="ECO:0000313" key="4">
    <source>
        <dbReference type="Proteomes" id="UP000192342"/>
    </source>
</evidence>